<feature type="domain" description="Rhodanese" evidence="7">
    <location>
        <begin position="463"/>
        <end position="544"/>
    </location>
</feature>
<reference evidence="8" key="1">
    <citation type="submission" date="2023-06" db="EMBL/GenBank/DDBJ databases">
        <title>Egi l300058.</title>
        <authorList>
            <person name="Gao L."/>
            <person name="Fang B.-Z."/>
            <person name="Li W.-J."/>
        </authorList>
    </citation>
    <scope>NUCLEOTIDE SEQUENCE</scope>
    <source>
        <strain evidence="8">EGI L300058</strain>
    </source>
</reference>
<dbReference type="SUPFAM" id="SSF51905">
    <property type="entry name" value="FAD/NAD(P)-binding domain"/>
    <property type="match status" value="1"/>
</dbReference>
<dbReference type="InterPro" id="IPR023753">
    <property type="entry name" value="FAD/NAD-binding_dom"/>
</dbReference>
<dbReference type="SUPFAM" id="SSF55424">
    <property type="entry name" value="FAD/NAD-linked reductases, dimerisation (C-terminal) domain"/>
    <property type="match status" value="1"/>
</dbReference>
<gene>
    <name evidence="8" type="ORF">QQX02_02535</name>
</gene>
<dbReference type="CDD" id="cd00158">
    <property type="entry name" value="RHOD"/>
    <property type="match status" value="1"/>
</dbReference>
<dbReference type="PRINTS" id="PR00368">
    <property type="entry name" value="FADPNR"/>
</dbReference>
<dbReference type="Gene3D" id="3.40.250.10">
    <property type="entry name" value="Rhodanese-like domain"/>
    <property type="match status" value="1"/>
</dbReference>
<dbReference type="PRINTS" id="PR00411">
    <property type="entry name" value="PNDRDTASEI"/>
</dbReference>
<name>A0ABT8GEE3_9MICO</name>
<evidence type="ECO:0000256" key="5">
    <source>
        <dbReference type="ARBA" id="ARBA00023002"/>
    </source>
</evidence>
<keyword evidence="4" id="KW-0274">FAD</keyword>
<dbReference type="RefSeq" id="WP_301141018.1">
    <property type="nucleotide sequence ID" value="NZ_JAUHQA010000001.1"/>
</dbReference>
<dbReference type="Proteomes" id="UP001172708">
    <property type="component" value="Unassembled WGS sequence"/>
</dbReference>
<dbReference type="Pfam" id="PF07992">
    <property type="entry name" value="Pyr_redox_2"/>
    <property type="match status" value="1"/>
</dbReference>
<evidence type="ECO:0000256" key="3">
    <source>
        <dbReference type="ARBA" id="ARBA00022630"/>
    </source>
</evidence>
<evidence type="ECO:0000256" key="6">
    <source>
        <dbReference type="ARBA" id="ARBA00023284"/>
    </source>
</evidence>
<evidence type="ECO:0000256" key="2">
    <source>
        <dbReference type="ARBA" id="ARBA00009130"/>
    </source>
</evidence>
<keyword evidence="9" id="KW-1185">Reference proteome</keyword>
<dbReference type="InterPro" id="IPR001763">
    <property type="entry name" value="Rhodanese-like_dom"/>
</dbReference>
<proteinExistence type="inferred from homology"/>
<dbReference type="PROSITE" id="PS50206">
    <property type="entry name" value="RHODANESE_3"/>
    <property type="match status" value="1"/>
</dbReference>
<evidence type="ECO:0000313" key="9">
    <source>
        <dbReference type="Proteomes" id="UP001172708"/>
    </source>
</evidence>
<dbReference type="PANTHER" id="PTHR43429:SF1">
    <property type="entry name" value="NAD(P)H SULFUR OXIDOREDUCTASE (COA-DEPENDENT)"/>
    <property type="match status" value="1"/>
</dbReference>
<keyword evidence="3" id="KW-0285">Flavoprotein</keyword>
<comment type="cofactor">
    <cofactor evidence="1">
        <name>FAD</name>
        <dbReference type="ChEBI" id="CHEBI:57692"/>
    </cofactor>
</comment>
<dbReference type="Gene3D" id="3.50.50.60">
    <property type="entry name" value="FAD/NAD(P)-binding domain"/>
    <property type="match status" value="2"/>
</dbReference>
<dbReference type="InterPro" id="IPR004099">
    <property type="entry name" value="Pyr_nucl-diS_OxRdtase_dimer"/>
</dbReference>
<evidence type="ECO:0000256" key="4">
    <source>
        <dbReference type="ARBA" id="ARBA00022827"/>
    </source>
</evidence>
<dbReference type="Pfam" id="PF02852">
    <property type="entry name" value="Pyr_redox_dim"/>
    <property type="match status" value="1"/>
</dbReference>
<organism evidence="8 9">
    <name type="scientific">Demequina muriae</name>
    <dbReference type="NCBI Taxonomy" id="3051664"/>
    <lineage>
        <taxon>Bacteria</taxon>
        <taxon>Bacillati</taxon>
        <taxon>Actinomycetota</taxon>
        <taxon>Actinomycetes</taxon>
        <taxon>Micrococcales</taxon>
        <taxon>Demequinaceae</taxon>
        <taxon>Demequina</taxon>
    </lineage>
</organism>
<keyword evidence="5" id="KW-0560">Oxidoreductase</keyword>
<sequence>MPKKIIVVGGVAGGMSVAARCRRLDESAEILVLDRGRDVSFSNCALPFHLSGIVPDSDSLVLSTPAIFAARYNIEARVRNEVTSIDRVAKTIAVTNLDSGDSYHEAYDVLVLSPGAVPLRPTIPGADAPHVFTVRDVVDIDRLKKHIDQPHVTDVVVVGGGYIGLEVTENLVLAGKKVTMVEMRDRVMMRLDSDIVQLLHRELHDRGVRLVLNDALTKVGEDSVTVQSGASYAGQAVVMAIGVRPETTLAVEAGLQIGTTGGIVVDGHYRTSDSSIYAVGDAIEVFNQLTHKPSRLAMAGPAQRQARAAADHIYGMSQRQTGVIGSAVVRVFEQTAASTGLTEDECRAENMSFDKVYIIGDDMVGLMPDSAAMHVKLLFEVPTGRILGAQAVGPGNVDKRVDVIATLIMMGGTLEDMRDLELCYSPMYSTAKDVVNNAALVGLNILNKVYSQVTIGDVRRLIVEEDATIVDVREPHEYAAGHIKGALNIPLSEFRERLDEFPRDEPFYVHCRIGQRSYNVVRALNQLGFPNAVNIGGSFLGFCNHEYFTDQVTGRDSLISEYNFN</sequence>
<accession>A0ABT8GEE3</accession>
<evidence type="ECO:0000256" key="1">
    <source>
        <dbReference type="ARBA" id="ARBA00001974"/>
    </source>
</evidence>
<protein>
    <submittedName>
        <fullName evidence="8">FAD-dependent oxidoreductase</fullName>
    </submittedName>
</protein>
<comment type="caution">
    <text evidence="8">The sequence shown here is derived from an EMBL/GenBank/DDBJ whole genome shotgun (WGS) entry which is preliminary data.</text>
</comment>
<dbReference type="InterPro" id="IPR050260">
    <property type="entry name" value="FAD-bd_OxRdtase"/>
</dbReference>
<evidence type="ECO:0000259" key="7">
    <source>
        <dbReference type="PROSITE" id="PS50206"/>
    </source>
</evidence>
<dbReference type="InterPro" id="IPR036873">
    <property type="entry name" value="Rhodanese-like_dom_sf"/>
</dbReference>
<keyword evidence="6" id="KW-0676">Redox-active center</keyword>
<dbReference type="InterPro" id="IPR016156">
    <property type="entry name" value="FAD/NAD-linked_Rdtase_dimer_sf"/>
</dbReference>
<dbReference type="InterPro" id="IPR036188">
    <property type="entry name" value="FAD/NAD-bd_sf"/>
</dbReference>
<dbReference type="EMBL" id="JAUHQA010000001">
    <property type="protein sequence ID" value="MDN4479803.1"/>
    <property type="molecule type" value="Genomic_DNA"/>
</dbReference>
<dbReference type="SMART" id="SM00450">
    <property type="entry name" value="RHOD"/>
    <property type="match status" value="1"/>
</dbReference>
<evidence type="ECO:0000313" key="8">
    <source>
        <dbReference type="EMBL" id="MDN4479803.1"/>
    </source>
</evidence>
<dbReference type="SUPFAM" id="SSF52821">
    <property type="entry name" value="Rhodanese/Cell cycle control phosphatase"/>
    <property type="match status" value="1"/>
</dbReference>
<comment type="similarity">
    <text evidence="2">Belongs to the class-III pyridine nucleotide-disulfide oxidoreductase family.</text>
</comment>
<dbReference type="Pfam" id="PF00581">
    <property type="entry name" value="Rhodanese"/>
    <property type="match status" value="1"/>
</dbReference>
<dbReference type="PANTHER" id="PTHR43429">
    <property type="entry name" value="PYRIDINE NUCLEOTIDE-DISULFIDE OXIDOREDUCTASE DOMAIN-CONTAINING"/>
    <property type="match status" value="1"/>
</dbReference>